<reference evidence="1 2" key="1">
    <citation type="submission" date="2016-12" db="EMBL/GenBank/DDBJ databases">
        <authorList>
            <person name="Song W.-J."/>
            <person name="Kurnit D.M."/>
        </authorList>
    </citation>
    <scope>NUCLEOTIDE SEQUENCE [LARGE SCALE GENOMIC DNA]</scope>
    <source>
        <strain evidence="1 2">CECT 9026</strain>
    </source>
</reference>
<dbReference type="AlphaFoldDB" id="A0A1N6M964"/>
<protein>
    <submittedName>
        <fullName evidence="1">Uncharacterized protein</fullName>
    </submittedName>
</protein>
<accession>A0A1N6M964</accession>
<sequence length="42" mass="4745">MKTTCSVLLYADIFNLDLNKNQPGSKHSYQEENIGPLAYISQ</sequence>
<dbReference type="Proteomes" id="UP000184774">
    <property type="component" value="Unassembled WGS sequence"/>
</dbReference>
<dbReference type="EMBL" id="FSSB01000022">
    <property type="protein sequence ID" value="SIO95896.1"/>
    <property type="molecule type" value="Genomic_DNA"/>
</dbReference>
<proteinExistence type="predicted"/>
<evidence type="ECO:0000313" key="1">
    <source>
        <dbReference type="EMBL" id="SIO95896.1"/>
    </source>
</evidence>
<evidence type="ECO:0000313" key="2">
    <source>
        <dbReference type="Proteomes" id="UP000184774"/>
    </source>
</evidence>
<organism evidence="1 2">
    <name type="scientific">Vibrio spartinae</name>
    <dbReference type="NCBI Taxonomy" id="1918945"/>
    <lineage>
        <taxon>Bacteria</taxon>
        <taxon>Pseudomonadati</taxon>
        <taxon>Pseudomonadota</taxon>
        <taxon>Gammaproteobacteria</taxon>
        <taxon>Vibrionales</taxon>
        <taxon>Vibrionaceae</taxon>
        <taxon>Vibrio</taxon>
    </lineage>
</organism>
<name>A0A1N6M964_9VIBR</name>
<gene>
    <name evidence="1" type="ORF">VSP9026_03649</name>
</gene>